<organism evidence="2 3">
    <name type="scientific">Persicobacter psychrovividus</name>
    <dbReference type="NCBI Taxonomy" id="387638"/>
    <lineage>
        <taxon>Bacteria</taxon>
        <taxon>Pseudomonadati</taxon>
        <taxon>Bacteroidota</taxon>
        <taxon>Cytophagia</taxon>
        <taxon>Cytophagales</taxon>
        <taxon>Persicobacteraceae</taxon>
        <taxon>Persicobacter</taxon>
    </lineage>
</organism>
<dbReference type="RefSeq" id="WP_332920627.1">
    <property type="nucleotide sequence ID" value="NZ_AP025292.1"/>
</dbReference>
<feature type="signal peptide" evidence="1">
    <location>
        <begin position="1"/>
        <end position="23"/>
    </location>
</feature>
<dbReference type="Proteomes" id="UP001354989">
    <property type="component" value="Chromosome"/>
</dbReference>
<feature type="chain" id="PRO_5045668111" description="Peptidase M48 domain-containing protein" evidence="1">
    <location>
        <begin position="24"/>
        <end position="219"/>
    </location>
</feature>
<sequence>MKTILFFFFILSILGFDAAIATAETKKGNDGRKKNIIDGFTNKIVPMELLEVVKEVLPQYPELANVPIEFRITKLKSISMCAQPKADMLYRSAAKRAYVIKVSDNQEECNGMVVMNAPREVLVGLIAHELGHIMDYRERNKLQMAQFGLGYLFSKNYMRKAEYVADSFAVSKGYASHVSAIKNYVINSSIFPETYRNRLKNFYPSPQQILNIQQSCVVK</sequence>
<dbReference type="EMBL" id="AP025292">
    <property type="protein sequence ID" value="BDC98988.1"/>
    <property type="molecule type" value="Genomic_DNA"/>
</dbReference>
<keyword evidence="1" id="KW-0732">Signal</keyword>
<evidence type="ECO:0000256" key="1">
    <source>
        <dbReference type="SAM" id="SignalP"/>
    </source>
</evidence>
<reference evidence="2 3" key="1">
    <citation type="submission" date="2021-12" db="EMBL/GenBank/DDBJ databases">
        <title>Genome sequencing of bacteria with rrn-lacking chromosome and rrn-plasmid.</title>
        <authorList>
            <person name="Anda M."/>
            <person name="Iwasaki W."/>
        </authorList>
    </citation>
    <scope>NUCLEOTIDE SEQUENCE [LARGE SCALE GENOMIC DNA]</scope>
    <source>
        <strain evidence="2 3">NBRC 101262</strain>
    </source>
</reference>
<gene>
    <name evidence="2" type="ORF">PEPS_12690</name>
</gene>
<protein>
    <recommendedName>
        <fullName evidence="4">Peptidase M48 domain-containing protein</fullName>
    </recommendedName>
</protein>
<accession>A0ABN6L833</accession>
<proteinExistence type="predicted"/>
<evidence type="ECO:0000313" key="2">
    <source>
        <dbReference type="EMBL" id="BDC98988.1"/>
    </source>
</evidence>
<evidence type="ECO:0008006" key="4">
    <source>
        <dbReference type="Google" id="ProtNLM"/>
    </source>
</evidence>
<evidence type="ECO:0000313" key="3">
    <source>
        <dbReference type="Proteomes" id="UP001354989"/>
    </source>
</evidence>
<keyword evidence="3" id="KW-1185">Reference proteome</keyword>
<name>A0ABN6L833_9BACT</name>